<dbReference type="InterPro" id="IPR042092">
    <property type="entry name" value="PsdUridine_s_RsuA/RluB/E/F_cat"/>
</dbReference>
<dbReference type="Pfam" id="PF01479">
    <property type="entry name" value="S4"/>
    <property type="match status" value="1"/>
</dbReference>
<dbReference type="SMART" id="SM00363">
    <property type="entry name" value="S4"/>
    <property type="match status" value="1"/>
</dbReference>
<evidence type="ECO:0000256" key="2">
    <source>
        <dbReference type="ARBA" id="ARBA00023235"/>
    </source>
</evidence>
<comment type="caution">
    <text evidence="4">The sequence shown here is derived from an EMBL/GenBank/DDBJ whole genome shotgun (WGS) entry which is preliminary data.</text>
</comment>
<protein>
    <submittedName>
        <fullName evidence="4">Ribosomal large subunit pseudouridine synthase B</fullName>
    </submittedName>
</protein>
<dbReference type="SUPFAM" id="SSF55174">
    <property type="entry name" value="Alpha-L RNA-binding motif"/>
    <property type="match status" value="1"/>
</dbReference>
<dbReference type="SUPFAM" id="SSF55120">
    <property type="entry name" value="Pseudouridine synthase"/>
    <property type="match status" value="1"/>
</dbReference>
<dbReference type="InterPro" id="IPR002942">
    <property type="entry name" value="S4_RNA-bd"/>
</dbReference>
<gene>
    <name evidence="4" type="ORF">GM51_12285</name>
</gene>
<dbReference type="Pfam" id="PF00849">
    <property type="entry name" value="PseudoU_synth_2"/>
    <property type="match status" value="1"/>
</dbReference>
<dbReference type="PROSITE" id="PS01149">
    <property type="entry name" value="PSI_RSU"/>
    <property type="match status" value="1"/>
</dbReference>
<dbReference type="Gene3D" id="3.10.290.10">
    <property type="entry name" value="RNA-binding S4 domain"/>
    <property type="match status" value="1"/>
</dbReference>
<organism evidence="4">
    <name type="scientific">freshwater metagenome</name>
    <dbReference type="NCBI Taxonomy" id="449393"/>
    <lineage>
        <taxon>unclassified sequences</taxon>
        <taxon>metagenomes</taxon>
        <taxon>ecological metagenomes</taxon>
    </lineage>
</organism>
<dbReference type="NCBIfam" id="TIGR00093">
    <property type="entry name" value="pseudouridine synthase"/>
    <property type="match status" value="1"/>
</dbReference>
<dbReference type="InterPro" id="IPR036986">
    <property type="entry name" value="S4_RNA-bd_sf"/>
</dbReference>
<dbReference type="GO" id="GO:0006364">
    <property type="term" value="P:rRNA processing"/>
    <property type="evidence" value="ECO:0007669"/>
    <property type="project" value="UniProtKB-ARBA"/>
</dbReference>
<evidence type="ECO:0000313" key="4">
    <source>
        <dbReference type="EMBL" id="KGA16571.1"/>
    </source>
</evidence>
<dbReference type="InterPro" id="IPR018496">
    <property type="entry name" value="PsdUridine_synth_RsuA/RluB_CS"/>
</dbReference>
<dbReference type="GO" id="GO:0001522">
    <property type="term" value="P:pseudouridine synthesis"/>
    <property type="evidence" value="ECO:0007669"/>
    <property type="project" value="InterPro"/>
</dbReference>
<dbReference type="InterPro" id="IPR020094">
    <property type="entry name" value="TruA/RsuA/RluB/E/F_N"/>
</dbReference>
<dbReference type="EMBL" id="JNSL01000081">
    <property type="protein sequence ID" value="KGA16571.1"/>
    <property type="molecule type" value="Genomic_DNA"/>
</dbReference>
<dbReference type="GO" id="GO:0003723">
    <property type="term" value="F:RNA binding"/>
    <property type="evidence" value="ECO:0007669"/>
    <property type="project" value="InterPro"/>
</dbReference>
<dbReference type="PANTHER" id="PTHR47683:SF2">
    <property type="entry name" value="RNA-BINDING S4 DOMAIN-CONTAINING PROTEIN"/>
    <property type="match status" value="1"/>
</dbReference>
<dbReference type="CDD" id="cd00165">
    <property type="entry name" value="S4"/>
    <property type="match status" value="1"/>
</dbReference>
<dbReference type="AlphaFoldDB" id="A0A094QPN2"/>
<dbReference type="PANTHER" id="PTHR47683">
    <property type="entry name" value="PSEUDOURIDINE SYNTHASE FAMILY PROTEIN-RELATED"/>
    <property type="match status" value="1"/>
</dbReference>
<proteinExistence type="inferred from homology"/>
<feature type="domain" description="RNA-binding S4" evidence="3">
    <location>
        <begin position="20"/>
        <end position="85"/>
    </location>
</feature>
<dbReference type="Gene3D" id="3.30.70.580">
    <property type="entry name" value="Pseudouridine synthase I, catalytic domain, N-terminal subdomain"/>
    <property type="match status" value="1"/>
</dbReference>
<dbReference type="InterPro" id="IPR006145">
    <property type="entry name" value="PsdUridine_synth_RsuA/RluA"/>
</dbReference>
<dbReference type="CDD" id="cd02870">
    <property type="entry name" value="PseudoU_synth_RsuA_like"/>
    <property type="match status" value="1"/>
</dbReference>
<dbReference type="InterPro" id="IPR050343">
    <property type="entry name" value="RsuA_PseudoU_synthase"/>
</dbReference>
<dbReference type="PROSITE" id="PS50889">
    <property type="entry name" value="S4"/>
    <property type="match status" value="1"/>
</dbReference>
<evidence type="ECO:0000256" key="1">
    <source>
        <dbReference type="ARBA" id="ARBA00008348"/>
    </source>
</evidence>
<dbReference type="InterPro" id="IPR020103">
    <property type="entry name" value="PsdUridine_synth_cat_dom_sf"/>
</dbReference>
<dbReference type="GO" id="GO:0009982">
    <property type="term" value="F:pseudouridine synthase activity"/>
    <property type="evidence" value="ECO:0007669"/>
    <property type="project" value="InterPro"/>
</dbReference>
<accession>A0A094QPN2</accession>
<name>A0A094QPN2_9ZZZZ</name>
<reference evidence="4" key="1">
    <citation type="submission" date="2014-06" db="EMBL/GenBank/DDBJ databases">
        <title>Key roles for freshwater Actinobacteria revealed by deep metagenomic sequencing.</title>
        <authorList>
            <person name="Ghai R."/>
            <person name="Mizuno C.M."/>
            <person name="Picazo A."/>
            <person name="Camacho A."/>
            <person name="Rodriguez-Valera F."/>
        </authorList>
    </citation>
    <scope>NUCLEOTIDE SEQUENCE</scope>
</reference>
<dbReference type="Gene3D" id="3.30.70.1560">
    <property type="entry name" value="Alpha-L RNA-binding motif"/>
    <property type="match status" value="1"/>
</dbReference>
<sequence length="254" mass="27855">MSNKSVPGGTDPKETLGTGERLQKILAQRGWGSRRVCEELIADGRVTVNGEVAILGRRVDIAVDQVAIDGAPVGVRPDFVYYLLNKPTDVISTARDTHNRATVTELVPREPRVYPVGRLDADSEGLLLLTNDGELTNRITHPSHGVEKEYLVHVECSDSGVGESAIHRLRIGVDLDGEVTAPADVSQVQSGVLRIVIHEGKNRQIRRMCEEVGHRVIRLVRVRIGPIVDRSLPPGEWRHLTAAEVKSLIEAISK</sequence>
<dbReference type="FunFam" id="3.10.290.10:FF:000003">
    <property type="entry name" value="Pseudouridine synthase"/>
    <property type="match status" value="1"/>
</dbReference>
<keyword evidence="2" id="KW-0413">Isomerase</keyword>
<dbReference type="InterPro" id="IPR000748">
    <property type="entry name" value="PsdUridine_synth_RsuA/RluB/E/F"/>
</dbReference>
<evidence type="ECO:0000259" key="3">
    <source>
        <dbReference type="SMART" id="SM00363"/>
    </source>
</evidence>
<comment type="similarity">
    <text evidence="1">Belongs to the pseudouridine synthase RsuA family.</text>
</comment>